<evidence type="ECO:0000313" key="6">
    <source>
        <dbReference type="Proteomes" id="UP001597534"/>
    </source>
</evidence>
<dbReference type="SUPFAM" id="SSF52980">
    <property type="entry name" value="Restriction endonuclease-like"/>
    <property type="match status" value="1"/>
</dbReference>
<protein>
    <submittedName>
        <fullName evidence="5">ATP cone domain-containing protein</fullName>
    </submittedName>
</protein>
<dbReference type="Proteomes" id="UP001597534">
    <property type="component" value="Unassembled WGS sequence"/>
</dbReference>
<dbReference type="InterPro" id="IPR011856">
    <property type="entry name" value="tRNA_endonuc-like_dom_sf"/>
</dbReference>
<evidence type="ECO:0000313" key="5">
    <source>
        <dbReference type="EMBL" id="MFD2891749.1"/>
    </source>
</evidence>
<evidence type="ECO:0000256" key="1">
    <source>
        <dbReference type="ARBA" id="ARBA00022741"/>
    </source>
</evidence>
<reference evidence="6" key="1">
    <citation type="journal article" date="2019" name="Int. J. Syst. Evol. Microbiol.">
        <title>The Global Catalogue of Microorganisms (GCM) 10K type strain sequencing project: providing services to taxonomists for standard genome sequencing and annotation.</title>
        <authorList>
            <consortium name="The Broad Institute Genomics Platform"/>
            <consortium name="The Broad Institute Genome Sequencing Center for Infectious Disease"/>
            <person name="Wu L."/>
            <person name="Ma J."/>
        </authorList>
    </citation>
    <scope>NUCLEOTIDE SEQUENCE [LARGE SCALE GENOMIC DNA]</scope>
    <source>
        <strain evidence="6">KCTC 22671</strain>
    </source>
</reference>
<dbReference type="Pfam" id="PF03477">
    <property type="entry name" value="ATP-cone"/>
    <property type="match status" value="1"/>
</dbReference>
<dbReference type="InterPro" id="IPR007560">
    <property type="entry name" value="Restrct_endonuc_IV_Mrr"/>
</dbReference>
<keyword evidence="2 3" id="KW-0067">ATP-binding</keyword>
<name>A0ABW5YKY5_9FLAO</name>
<keyword evidence="1 3" id="KW-0547">Nucleotide-binding</keyword>
<gene>
    <name evidence="5" type="ORF">ACFS5J_06965</name>
</gene>
<evidence type="ECO:0000259" key="4">
    <source>
        <dbReference type="PROSITE" id="PS51161"/>
    </source>
</evidence>
<comment type="caution">
    <text evidence="5">The sequence shown here is derived from an EMBL/GenBank/DDBJ whole genome shotgun (WGS) entry which is preliminary data.</text>
</comment>
<feature type="domain" description="ATP-cone" evidence="4">
    <location>
        <begin position="1"/>
        <end position="82"/>
    </location>
</feature>
<proteinExistence type="predicted"/>
<dbReference type="Pfam" id="PF04471">
    <property type="entry name" value="Mrr_cat"/>
    <property type="match status" value="1"/>
</dbReference>
<dbReference type="EMBL" id="JBHUPC010000012">
    <property type="protein sequence ID" value="MFD2891749.1"/>
    <property type="molecule type" value="Genomic_DNA"/>
</dbReference>
<keyword evidence="6" id="KW-1185">Reference proteome</keyword>
<accession>A0ABW5YKY5</accession>
<dbReference type="InterPro" id="IPR005144">
    <property type="entry name" value="ATP-cone_dom"/>
</dbReference>
<evidence type="ECO:0000256" key="3">
    <source>
        <dbReference type="PROSITE-ProRule" id="PRU00492"/>
    </source>
</evidence>
<dbReference type="InterPro" id="IPR011335">
    <property type="entry name" value="Restrct_endonuc-II-like"/>
</dbReference>
<evidence type="ECO:0000256" key="2">
    <source>
        <dbReference type="ARBA" id="ARBA00022840"/>
    </source>
</evidence>
<sequence length="275" mass="31184">MKVKKNSGEVVAFNKEKLIRSLLASGATLDKANDIIDDIESQFYDGITSRKIYRLAFQKLKSSSKAHAARYSLKKGIMALGPAGFHFEKFIARIFELQGCQSQTNIVVEGSCTSHELDVVIKKDNHIAMIECKFHGSQETKTDVKVPMYILSRFNDVKGNTYNFFGDKNQISKCWLVTNNRFTSEAIKFGTCSNLNLMSWDYPPQSGLKDLVSKYNVYPITCLTTLTMAEKEILLLQNILTVYNLLHNKDGFAKLKLSQSRVKNVMKECEEILNH</sequence>
<dbReference type="Gene3D" id="3.40.1350.10">
    <property type="match status" value="1"/>
</dbReference>
<organism evidence="5 6">
    <name type="scientific">Flavobacterium chuncheonense</name>
    <dbReference type="NCBI Taxonomy" id="2026653"/>
    <lineage>
        <taxon>Bacteria</taxon>
        <taxon>Pseudomonadati</taxon>
        <taxon>Bacteroidota</taxon>
        <taxon>Flavobacteriia</taxon>
        <taxon>Flavobacteriales</taxon>
        <taxon>Flavobacteriaceae</taxon>
        <taxon>Flavobacterium</taxon>
    </lineage>
</organism>
<dbReference type="PROSITE" id="PS51161">
    <property type="entry name" value="ATP_CONE"/>
    <property type="match status" value="1"/>
</dbReference>
<dbReference type="RefSeq" id="WP_379811357.1">
    <property type="nucleotide sequence ID" value="NZ_JBHUPC010000012.1"/>
</dbReference>